<dbReference type="Pfam" id="PF02517">
    <property type="entry name" value="Rce1-like"/>
    <property type="match status" value="1"/>
</dbReference>
<organism evidence="3 4">
    <name type="scientific">Dermabacter hominis 1368</name>
    <dbReference type="NCBI Taxonomy" id="1450519"/>
    <lineage>
        <taxon>Bacteria</taxon>
        <taxon>Bacillati</taxon>
        <taxon>Actinomycetota</taxon>
        <taxon>Actinomycetes</taxon>
        <taxon>Micrococcales</taxon>
        <taxon>Dermabacteraceae</taxon>
        <taxon>Dermabacter</taxon>
    </lineage>
</organism>
<feature type="transmembrane region" description="Helical" evidence="1">
    <location>
        <begin position="159"/>
        <end position="175"/>
    </location>
</feature>
<evidence type="ECO:0000313" key="3">
    <source>
        <dbReference type="EMBL" id="KDS92813.1"/>
    </source>
</evidence>
<evidence type="ECO:0000259" key="2">
    <source>
        <dbReference type="Pfam" id="PF02517"/>
    </source>
</evidence>
<feature type="transmembrane region" description="Helical" evidence="1">
    <location>
        <begin position="225"/>
        <end position="243"/>
    </location>
</feature>
<dbReference type="InterPro" id="IPR042150">
    <property type="entry name" value="MmRce1-like"/>
</dbReference>
<comment type="caution">
    <text evidence="3">The sequence shown here is derived from an EMBL/GenBank/DDBJ whole genome shotgun (WGS) entry which is preliminary data.</text>
</comment>
<feature type="transmembrane region" description="Helical" evidence="1">
    <location>
        <begin position="12"/>
        <end position="30"/>
    </location>
</feature>
<dbReference type="InterPro" id="IPR003675">
    <property type="entry name" value="Rce1/LyrA-like_dom"/>
</dbReference>
<protein>
    <recommendedName>
        <fullName evidence="2">CAAX prenyl protease 2/Lysostaphin resistance protein A-like domain-containing protein</fullName>
    </recommendedName>
</protein>
<keyword evidence="4" id="KW-1185">Reference proteome</keyword>
<feature type="transmembrane region" description="Helical" evidence="1">
    <location>
        <begin position="195"/>
        <end position="213"/>
    </location>
</feature>
<gene>
    <name evidence="3" type="ORF">DHOM_09140</name>
</gene>
<accession>A0ABR4SI00</accession>
<keyword evidence="1" id="KW-0472">Membrane</keyword>
<keyword evidence="1" id="KW-1133">Transmembrane helix</keyword>
<feature type="transmembrane region" description="Helical" evidence="1">
    <location>
        <begin position="249"/>
        <end position="266"/>
    </location>
</feature>
<feature type="transmembrane region" description="Helical" evidence="1">
    <location>
        <begin position="91"/>
        <end position="113"/>
    </location>
</feature>
<dbReference type="RefSeq" id="WP_052127046.1">
    <property type="nucleotide sequence ID" value="NZ_KN323186.1"/>
</dbReference>
<dbReference type="EMBL" id="JDRS01000015">
    <property type="protein sequence ID" value="KDS92813.1"/>
    <property type="molecule type" value="Genomic_DNA"/>
</dbReference>
<sequence length="299" mass="31742">MRDLVQRRPVLAFFALAYLGSWLGWSPWWLSESGIGVLPFRLPFEGIALVNQVGLFAGPFAAALVVTRVLEGPGSPRAFLARAFSFRGRRAAYLVALLVVPVVVATPYLVLVGGATAEGLTASMLATTLVTYLTYLVGGPLQEEPGWRGFALPRMQRSMHPLMAAVGLGVVHTFWHAPLFLTQEWDTARSDVGQLAAYLLLVVALSIVLSWVFNASEGGSIPAILAHNSLNWGMLFAGNMLGAPVESTWPAALAMAALAAVILVFTRGRLGHGAPLNRGAAARGDGAVRSHAGDTGFAR</sequence>
<feature type="domain" description="CAAX prenyl protease 2/Lysostaphin resistance protein A-like" evidence="2">
    <location>
        <begin position="128"/>
        <end position="232"/>
    </location>
</feature>
<evidence type="ECO:0000256" key="1">
    <source>
        <dbReference type="SAM" id="Phobius"/>
    </source>
</evidence>
<evidence type="ECO:0000313" key="4">
    <source>
        <dbReference type="Proteomes" id="UP000030182"/>
    </source>
</evidence>
<feature type="transmembrane region" description="Helical" evidence="1">
    <location>
        <begin position="119"/>
        <end position="138"/>
    </location>
</feature>
<reference evidence="3 4" key="1">
    <citation type="submission" date="2014-01" db="EMBL/GenBank/DDBJ databases">
        <title>Draft genome sequence of the multidrug-resistant clinical isolate Dermabacter hominis 1368.</title>
        <authorList>
            <person name="Albersmeier A."/>
            <person name="Bomholt C."/>
            <person name="Glaub A."/>
            <person name="Ruckert C."/>
            <person name="Soriano F."/>
            <person name="Fernandez-Natal I."/>
            <person name="Tauch A."/>
        </authorList>
    </citation>
    <scope>NUCLEOTIDE SEQUENCE [LARGE SCALE GENOMIC DNA]</scope>
    <source>
        <strain evidence="3 4">1368</strain>
    </source>
</reference>
<proteinExistence type="predicted"/>
<dbReference type="Proteomes" id="UP000030182">
    <property type="component" value="Unassembled WGS sequence"/>
</dbReference>
<dbReference type="PANTHER" id="PTHR35797">
    <property type="entry name" value="PROTEASE-RELATED"/>
    <property type="match status" value="1"/>
</dbReference>
<name>A0ABR4SI00_9MICO</name>
<feature type="transmembrane region" description="Helical" evidence="1">
    <location>
        <begin position="50"/>
        <end position="70"/>
    </location>
</feature>
<dbReference type="PANTHER" id="PTHR35797:SF1">
    <property type="entry name" value="PROTEASE"/>
    <property type="match status" value="1"/>
</dbReference>
<keyword evidence="1" id="KW-0812">Transmembrane</keyword>